<dbReference type="Proteomes" id="UP001212085">
    <property type="component" value="Chromosome"/>
</dbReference>
<dbReference type="GeneID" id="99636716"/>
<reference evidence="1 3" key="1">
    <citation type="submission" date="2019-08" db="EMBL/GenBank/DDBJ databases">
        <title>In-depth cultivation of the pig gut microbiome towards novel bacterial diversity and tailored functional studies.</title>
        <authorList>
            <person name="Wylensek D."/>
            <person name="Hitch T.C.A."/>
            <person name="Clavel T."/>
        </authorList>
    </citation>
    <scope>NUCLEOTIDE SEQUENCE [LARGE SCALE GENOMIC DNA]</scope>
    <source>
        <strain evidence="1 3">BL-178-WT-3A</strain>
    </source>
</reference>
<keyword evidence="4" id="KW-1185">Reference proteome</keyword>
<evidence type="ECO:0000313" key="1">
    <source>
        <dbReference type="EMBL" id="MST54380.1"/>
    </source>
</evidence>
<reference evidence="2 4" key="2">
    <citation type="submission" date="2022-12" db="EMBL/GenBank/DDBJ databases">
        <title>Streptococcus alactolyticus LGM, complete genome.</title>
        <authorList>
            <person name="Liu Z."/>
            <person name="Mu C."/>
            <person name="Zhu W."/>
        </authorList>
    </citation>
    <scope>NUCLEOTIDE SEQUENCE [LARGE SCALE GENOMIC DNA]</scope>
    <source>
        <strain evidence="2 4">LGM</strain>
    </source>
</reference>
<evidence type="ECO:0000313" key="2">
    <source>
        <dbReference type="EMBL" id="WBB06001.1"/>
    </source>
</evidence>
<evidence type="ECO:0000313" key="4">
    <source>
        <dbReference type="Proteomes" id="UP001212085"/>
    </source>
</evidence>
<organism evidence="1 3">
    <name type="scientific">Streptococcus alactolyticus</name>
    <dbReference type="NCBI Taxonomy" id="29389"/>
    <lineage>
        <taxon>Bacteria</taxon>
        <taxon>Bacillati</taxon>
        <taxon>Bacillota</taxon>
        <taxon>Bacilli</taxon>
        <taxon>Lactobacillales</taxon>
        <taxon>Streptococcaceae</taxon>
        <taxon>Streptococcus</taxon>
    </lineage>
</organism>
<dbReference type="AlphaFoldDB" id="A0A6N7WR33"/>
<gene>
    <name evidence="1" type="ORF">FYJ82_08375</name>
    <name evidence="2" type="ORF">O6R09_06825</name>
</gene>
<dbReference type="GO" id="GO:0030153">
    <property type="term" value="P:bacteriocin immunity"/>
    <property type="evidence" value="ECO:0007669"/>
    <property type="project" value="InterPro"/>
</dbReference>
<dbReference type="InterPro" id="IPR053739">
    <property type="entry name" value="Bact_Immunity_Domain_sf"/>
</dbReference>
<protein>
    <submittedName>
        <fullName evidence="1">Bacteriocin immunity protein</fullName>
    </submittedName>
</protein>
<evidence type="ECO:0000313" key="3">
    <source>
        <dbReference type="Proteomes" id="UP000471052"/>
    </source>
</evidence>
<dbReference type="InterPro" id="IPR015046">
    <property type="entry name" value="LciA_Immunity-like"/>
</dbReference>
<dbReference type="Pfam" id="PF08951">
    <property type="entry name" value="EntA_Immun"/>
    <property type="match status" value="1"/>
</dbReference>
<accession>A0A6N7WR33</accession>
<dbReference type="EMBL" id="VUNP01000047">
    <property type="protein sequence ID" value="MST54380.1"/>
    <property type="molecule type" value="Genomic_DNA"/>
</dbReference>
<proteinExistence type="predicted"/>
<dbReference type="EMBL" id="CP114883">
    <property type="protein sequence ID" value="WBB06001.1"/>
    <property type="molecule type" value="Genomic_DNA"/>
</dbReference>
<dbReference type="Proteomes" id="UP000471052">
    <property type="component" value="Unassembled WGS sequence"/>
</dbReference>
<dbReference type="RefSeq" id="WP_154455477.1">
    <property type="nucleotide sequence ID" value="NZ_BRXN01000035.1"/>
</dbReference>
<name>A0A6N7WR33_STRAY</name>
<dbReference type="Gene3D" id="1.20.1440.140">
    <property type="match status" value="1"/>
</dbReference>
<dbReference type="OrthoDB" id="2135506at2"/>
<sequence>MMGIKWFSGGKERREAALPIFEELIASMANDRKKEPLKALLVKYRQELKTSGTSTPFIFNQMNIELVKVMADNHIVLSKEQSDLFKALQQLSAIRYGYY</sequence>